<dbReference type="AlphaFoldDB" id="A0A6V7V3C6"/>
<protein>
    <submittedName>
        <fullName evidence="1">Uncharacterized protein</fullName>
    </submittedName>
</protein>
<comment type="caution">
    <text evidence="1">The sequence shown here is derived from an EMBL/GenBank/DDBJ whole genome shotgun (WGS) entry which is preliminary data.</text>
</comment>
<dbReference type="Proteomes" id="UP000580250">
    <property type="component" value="Unassembled WGS sequence"/>
</dbReference>
<evidence type="ECO:0000313" key="1">
    <source>
        <dbReference type="EMBL" id="CAD2168716.1"/>
    </source>
</evidence>
<evidence type="ECO:0000313" key="2">
    <source>
        <dbReference type="Proteomes" id="UP000580250"/>
    </source>
</evidence>
<organism evidence="1 2">
    <name type="scientific">Meloidogyne enterolobii</name>
    <name type="common">Root-knot nematode worm</name>
    <name type="synonym">Meloidogyne mayaguensis</name>
    <dbReference type="NCBI Taxonomy" id="390850"/>
    <lineage>
        <taxon>Eukaryota</taxon>
        <taxon>Metazoa</taxon>
        <taxon>Ecdysozoa</taxon>
        <taxon>Nematoda</taxon>
        <taxon>Chromadorea</taxon>
        <taxon>Rhabditida</taxon>
        <taxon>Tylenchina</taxon>
        <taxon>Tylenchomorpha</taxon>
        <taxon>Tylenchoidea</taxon>
        <taxon>Meloidogynidae</taxon>
        <taxon>Meloidogyninae</taxon>
        <taxon>Meloidogyne</taxon>
    </lineage>
</organism>
<accession>A0A6V7V3C6</accession>
<sequence>MCETSADSDATMDNLDSVGTGKNAAGKAMMLFINTLKDEDIHFFAHNKLFNFIPVNKRHILLRLQKGENVGTTVGDAFDDEEKRWRLKWIVVVLVRNLIEFRDKLPKGKKGGVRVKGDKNSRERNDAEFNKMYSGDDIVGTVNFRRVYINTFCFERSSHDSFKFTRKYVGGLPQLRVEPFTDGGDDEDGGNACSTSIKVEPFVDSGDAEVGENACGDVDLKNETSEMDELAENI</sequence>
<reference evidence="1 2" key="1">
    <citation type="submission" date="2020-08" db="EMBL/GenBank/DDBJ databases">
        <authorList>
            <person name="Koutsovoulos G."/>
            <person name="Danchin GJ E."/>
        </authorList>
    </citation>
    <scope>NUCLEOTIDE SEQUENCE [LARGE SCALE GENOMIC DNA]</scope>
</reference>
<dbReference type="EMBL" id="CAJEWN010000144">
    <property type="protein sequence ID" value="CAD2168716.1"/>
    <property type="molecule type" value="Genomic_DNA"/>
</dbReference>
<gene>
    <name evidence="1" type="ORF">MENT_LOCUS20095</name>
</gene>
<proteinExistence type="predicted"/>
<name>A0A6V7V3C6_MELEN</name>